<feature type="chain" id="PRO_5018786969" evidence="1">
    <location>
        <begin position="19"/>
        <end position="158"/>
    </location>
</feature>
<dbReference type="InterPro" id="IPR007730">
    <property type="entry name" value="SPOR-like_dom"/>
</dbReference>
<reference evidence="3 4" key="1">
    <citation type="submission" date="2019-01" db="EMBL/GenBank/DDBJ databases">
        <title>Whole Genome of Ornithobacterium rhinotracheale FARPER-174b.</title>
        <authorList>
            <person name="Tataje-Lavanda L.A."/>
            <person name="Montalvan A."/>
            <person name="Montesinos R."/>
            <person name="Zimic M."/>
            <person name="Fernandez-Sanchez M."/>
            <person name="Fernandez-Diaz M."/>
        </authorList>
    </citation>
    <scope>NUCLEOTIDE SEQUENCE [LARGE SCALE GENOMIC DNA]</scope>
    <source>
        <strain evidence="3 4">FARPER-174b</strain>
    </source>
</reference>
<dbReference type="OrthoDB" id="2473397at2"/>
<evidence type="ECO:0000313" key="4">
    <source>
        <dbReference type="Proteomes" id="UP000287701"/>
    </source>
</evidence>
<organism evidence="3 4">
    <name type="scientific">Ornithobacterium rhinotracheale</name>
    <dbReference type="NCBI Taxonomy" id="28251"/>
    <lineage>
        <taxon>Bacteria</taxon>
        <taxon>Pseudomonadati</taxon>
        <taxon>Bacteroidota</taxon>
        <taxon>Flavobacteriia</taxon>
        <taxon>Flavobacteriales</taxon>
        <taxon>Weeksellaceae</taxon>
        <taxon>Ornithobacterium</taxon>
    </lineage>
</organism>
<accession>A0A3R6ATU7</accession>
<dbReference type="RefSeq" id="WP_128500946.1">
    <property type="nucleotide sequence ID" value="NZ_CP035107.1"/>
</dbReference>
<dbReference type="Pfam" id="PF05036">
    <property type="entry name" value="SPOR"/>
    <property type="match status" value="1"/>
</dbReference>
<gene>
    <name evidence="3" type="ORF">EQP59_03350</name>
</gene>
<dbReference type="AlphaFoldDB" id="A0A3R6ATU7"/>
<dbReference type="Gene3D" id="3.30.70.1070">
    <property type="entry name" value="Sporulation related repeat"/>
    <property type="match status" value="1"/>
</dbReference>
<sequence>MKKFLSLFICLYIGVSFGQISVVDSISGGSYTIEANQVIDSLISKETSQKCLKRKANLDTPKKESENFDICARTPKVKGYRIQIRYTKDRSLANSVINEFKRNFPDLSSEMVYTRPDYRVLVGEYFTKRSAATDMVRIKKKYPGAFFVQWAVWCRRAK</sequence>
<protein>
    <submittedName>
        <fullName evidence="3">SPOR domain-containing protein</fullName>
    </submittedName>
</protein>
<dbReference type="PROSITE" id="PS51724">
    <property type="entry name" value="SPOR"/>
    <property type="match status" value="1"/>
</dbReference>
<dbReference type="EMBL" id="CP035107">
    <property type="protein sequence ID" value="QAR30456.1"/>
    <property type="molecule type" value="Genomic_DNA"/>
</dbReference>
<proteinExistence type="predicted"/>
<dbReference type="InterPro" id="IPR036680">
    <property type="entry name" value="SPOR-like_sf"/>
</dbReference>
<name>A0A3R6ATU7_ORNRH</name>
<feature type="domain" description="SPOR" evidence="2">
    <location>
        <begin position="74"/>
        <end position="153"/>
    </location>
</feature>
<dbReference type="SUPFAM" id="SSF110997">
    <property type="entry name" value="Sporulation related repeat"/>
    <property type="match status" value="1"/>
</dbReference>
<evidence type="ECO:0000313" key="3">
    <source>
        <dbReference type="EMBL" id="QAR30456.1"/>
    </source>
</evidence>
<keyword evidence="1" id="KW-0732">Signal</keyword>
<evidence type="ECO:0000259" key="2">
    <source>
        <dbReference type="PROSITE" id="PS51724"/>
    </source>
</evidence>
<dbReference type="GO" id="GO:0042834">
    <property type="term" value="F:peptidoglycan binding"/>
    <property type="evidence" value="ECO:0007669"/>
    <property type="project" value="InterPro"/>
</dbReference>
<evidence type="ECO:0000256" key="1">
    <source>
        <dbReference type="SAM" id="SignalP"/>
    </source>
</evidence>
<feature type="signal peptide" evidence="1">
    <location>
        <begin position="1"/>
        <end position="18"/>
    </location>
</feature>
<dbReference type="Proteomes" id="UP000287701">
    <property type="component" value="Chromosome"/>
</dbReference>